<dbReference type="AlphaFoldDB" id="A0A6J6WI16"/>
<name>A0A6J6WI16_9ZZZZ</name>
<dbReference type="EMBL" id="CAEZZS010000064">
    <property type="protein sequence ID" value="CAB4782944.1"/>
    <property type="molecule type" value="Genomic_DNA"/>
</dbReference>
<keyword evidence="1" id="KW-0472">Membrane</keyword>
<sequence length="195" mass="20943">MTVDFTNKPLNPITSTFSFSAASRIALIGCLMPIFTTSYPLLDKMISTRFFPISCTSPFTVASKILPRPSSSVFSIFGSKNATANFITSAEESTKGSCISPLPNNSPTVFIPSSRWSLMIAKGLIPSAIAKSKSASSPARSPSMIRLCNLSCNGKRSNSSALLARPEAASTPSKRSRNLVSGSYVTRSFSYFRRS</sequence>
<accession>A0A6J6WI16</accession>
<feature type="transmembrane region" description="Helical" evidence="1">
    <location>
        <begin position="20"/>
        <end position="42"/>
    </location>
</feature>
<protein>
    <submittedName>
        <fullName evidence="2">Unannotated protein</fullName>
    </submittedName>
</protein>
<keyword evidence="1" id="KW-0812">Transmembrane</keyword>
<gene>
    <name evidence="2" type="ORF">UFOPK2922_01176</name>
</gene>
<organism evidence="2">
    <name type="scientific">freshwater metagenome</name>
    <dbReference type="NCBI Taxonomy" id="449393"/>
    <lineage>
        <taxon>unclassified sequences</taxon>
        <taxon>metagenomes</taxon>
        <taxon>ecological metagenomes</taxon>
    </lineage>
</organism>
<reference evidence="2" key="1">
    <citation type="submission" date="2020-05" db="EMBL/GenBank/DDBJ databases">
        <authorList>
            <person name="Chiriac C."/>
            <person name="Salcher M."/>
            <person name="Ghai R."/>
            <person name="Kavagutti S V."/>
        </authorList>
    </citation>
    <scope>NUCLEOTIDE SEQUENCE</scope>
</reference>
<keyword evidence="1" id="KW-1133">Transmembrane helix</keyword>
<proteinExistence type="predicted"/>
<evidence type="ECO:0000256" key="1">
    <source>
        <dbReference type="SAM" id="Phobius"/>
    </source>
</evidence>
<evidence type="ECO:0000313" key="2">
    <source>
        <dbReference type="EMBL" id="CAB4782944.1"/>
    </source>
</evidence>